<dbReference type="EMBL" id="FQZR01000007">
    <property type="protein sequence ID" value="SHJ53249.1"/>
    <property type="molecule type" value="Genomic_DNA"/>
</dbReference>
<evidence type="ECO:0000313" key="8">
    <source>
        <dbReference type="EMBL" id="MEZ6854743.1"/>
    </source>
</evidence>
<evidence type="ECO:0000256" key="5">
    <source>
        <dbReference type="ARBA" id="ARBA00022989"/>
    </source>
</evidence>
<feature type="transmembrane region" description="Helical" evidence="7">
    <location>
        <begin position="76"/>
        <end position="96"/>
    </location>
</feature>
<comment type="caution">
    <text evidence="9">The sequence shown here is derived from an EMBL/GenBank/DDBJ whole genome shotgun (WGS) entry which is preliminary data.</text>
</comment>
<feature type="transmembrane region" description="Helical" evidence="7">
    <location>
        <begin position="249"/>
        <end position="272"/>
    </location>
</feature>
<keyword evidence="9" id="KW-0969">Cilium</keyword>
<dbReference type="Gene3D" id="1.10.8.540">
    <property type="entry name" value="FHIPEP family, domain 3"/>
    <property type="match status" value="1"/>
</dbReference>
<keyword evidence="9" id="KW-0282">Flagellum</keyword>
<keyword evidence="7" id="KW-0653">Protein transport</keyword>
<keyword evidence="11" id="KW-1185">Reference proteome</keyword>
<dbReference type="InterPro" id="IPR006301">
    <property type="entry name" value="FlhA"/>
</dbReference>
<dbReference type="InterPro" id="IPR001712">
    <property type="entry name" value="T3SS_FHIPEP"/>
</dbReference>
<feature type="transmembrane region" description="Helical" evidence="7">
    <location>
        <begin position="116"/>
        <end position="136"/>
    </location>
</feature>
<gene>
    <name evidence="7 8" type="primary">flhA</name>
    <name evidence="8" type="ORF">AB2Z07_14650</name>
    <name evidence="9" type="ORF">SAMN05660830_02640</name>
</gene>
<keyword evidence="3 7" id="KW-1003">Cell membrane</keyword>
<accession>A0A8G2CBC6</accession>
<organism evidence="9 10">
    <name type="scientific">Halodesulfovibrio aestuarii</name>
    <dbReference type="NCBI Taxonomy" id="126333"/>
    <lineage>
        <taxon>Bacteria</taxon>
        <taxon>Pseudomonadati</taxon>
        <taxon>Thermodesulfobacteriota</taxon>
        <taxon>Desulfovibrionia</taxon>
        <taxon>Desulfovibrionales</taxon>
        <taxon>Desulfovibrionaceae</taxon>
        <taxon>Halodesulfovibrio</taxon>
    </lineage>
</organism>
<keyword evidence="7" id="KW-1005">Bacterial flagellum biogenesis</keyword>
<dbReference type="NCBIfam" id="TIGR01398">
    <property type="entry name" value="FlhA"/>
    <property type="match status" value="1"/>
</dbReference>
<dbReference type="Pfam" id="PF00771">
    <property type="entry name" value="FHIPEP"/>
    <property type="match status" value="1"/>
</dbReference>
<dbReference type="GO" id="GO:0005886">
    <property type="term" value="C:plasma membrane"/>
    <property type="evidence" value="ECO:0007669"/>
    <property type="project" value="UniProtKB-SubCell"/>
</dbReference>
<proteinExistence type="inferred from homology"/>
<keyword evidence="7" id="KW-1006">Bacterial flagellum protein export</keyword>
<evidence type="ECO:0000313" key="9">
    <source>
        <dbReference type="EMBL" id="SHJ53249.1"/>
    </source>
</evidence>
<keyword evidence="5 7" id="KW-1133">Transmembrane helix</keyword>
<dbReference type="RefSeq" id="WP_019999654.1">
    <property type="nucleotide sequence ID" value="NZ_CP192217.1"/>
</dbReference>
<evidence type="ECO:0000256" key="3">
    <source>
        <dbReference type="ARBA" id="ARBA00022475"/>
    </source>
</evidence>
<comment type="similarity">
    <text evidence="2 7">Belongs to the FHIPEP (flagella/HR/invasion proteins export pore) family.</text>
</comment>
<evidence type="ECO:0000256" key="1">
    <source>
        <dbReference type="ARBA" id="ARBA00004651"/>
    </source>
</evidence>
<keyword evidence="4 7" id="KW-0812">Transmembrane</keyword>
<reference evidence="9 10" key="1">
    <citation type="submission" date="2016-11" db="EMBL/GenBank/DDBJ databases">
        <authorList>
            <person name="Varghese N."/>
            <person name="Submissions S."/>
        </authorList>
    </citation>
    <scope>NUCLEOTIDE SEQUENCE [LARGE SCALE GENOMIC DNA]</scope>
    <source>
        <strain evidence="9 10">DSM 17919</strain>
    </source>
</reference>
<keyword evidence="7" id="KW-0813">Transport</keyword>
<dbReference type="EMBL" id="JBFSOO010000014">
    <property type="protein sequence ID" value="MEZ6854743.1"/>
    <property type="molecule type" value="Genomic_DNA"/>
</dbReference>
<dbReference type="Proteomes" id="UP000184001">
    <property type="component" value="Unassembled WGS sequence"/>
</dbReference>
<dbReference type="PANTHER" id="PTHR30161">
    <property type="entry name" value="FLAGELLAR EXPORT PROTEIN, MEMBRANE FLHA SUBUNIT-RELATED"/>
    <property type="match status" value="1"/>
</dbReference>
<evidence type="ECO:0000313" key="11">
    <source>
        <dbReference type="Proteomes" id="UP001568358"/>
    </source>
</evidence>
<dbReference type="GO" id="GO:0009306">
    <property type="term" value="P:protein secretion"/>
    <property type="evidence" value="ECO:0007669"/>
    <property type="project" value="InterPro"/>
</dbReference>
<keyword evidence="9" id="KW-0966">Cell projection</keyword>
<dbReference type="PRINTS" id="PR00949">
    <property type="entry name" value="TYPE3IMAPROT"/>
</dbReference>
<feature type="transmembrane region" description="Helical" evidence="7">
    <location>
        <begin position="208"/>
        <end position="229"/>
    </location>
</feature>
<dbReference type="Proteomes" id="UP001568358">
    <property type="component" value="Unassembled WGS sequence"/>
</dbReference>
<dbReference type="Gene3D" id="3.40.50.12790">
    <property type="entry name" value="FHIPEP family, domain 4"/>
    <property type="match status" value="1"/>
</dbReference>
<feature type="transmembrane region" description="Helical" evidence="7">
    <location>
        <begin position="21"/>
        <end position="39"/>
    </location>
</feature>
<comment type="function">
    <text evidence="7">Required for formation of the rod structure of the flagellar apparatus. Together with FliI and FliH, may constitute the export apparatus of flagellin.</text>
</comment>
<dbReference type="InterPro" id="IPR042196">
    <property type="entry name" value="FHIPEP_4"/>
</dbReference>
<feature type="transmembrane region" description="Helical" evidence="7">
    <location>
        <begin position="293"/>
        <end position="322"/>
    </location>
</feature>
<dbReference type="AlphaFoldDB" id="A0A8G2CBC6"/>
<dbReference type="Gene3D" id="3.40.30.60">
    <property type="entry name" value="FHIPEP family, domain 1"/>
    <property type="match status" value="1"/>
</dbReference>
<evidence type="ECO:0000256" key="6">
    <source>
        <dbReference type="ARBA" id="ARBA00023136"/>
    </source>
</evidence>
<feature type="transmembrane region" description="Helical" evidence="7">
    <location>
        <begin position="45"/>
        <end position="64"/>
    </location>
</feature>
<dbReference type="InterPro" id="IPR042193">
    <property type="entry name" value="FHIPEP_3"/>
</dbReference>
<dbReference type="PANTHER" id="PTHR30161:SF1">
    <property type="entry name" value="FLAGELLAR BIOSYNTHESIS PROTEIN FLHA-RELATED"/>
    <property type="match status" value="1"/>
</dbReference>
<dbReference type="PIRSF" id="PIRSF005419">
    <property type="entry name" value="FlhA"/>
    <property type="match status" value="1"/>
</dbReference>
<evidence type="ECO:0000313" key="10">
    <source>
        <dbReference type="Proteomes" id="UP000184001"/>
    </source>
</evidence>
<evidence type="ECO:0000256" key="4">
    <source>
        <dbReference type="ARBA" id="ARBA00022692"/>
    </source>
</evidence>
<evidence type="ECO:0000256" key="2">
    <source>
        <dbReference type="ARBA" id="ARBA00008835"/>
    </source>
</evidence>
<dbReference type="InterPro" id="IPR042194">
    <property type="entry name" value="FHIPEP_1"/>
</dbReference>
<sequence length="703" mass="75688">MAASANASTINYERFSQHGDLLLAGGVVLILFVMLIPIPTLLMDVMLSMSISLSLLVLVTSMFIKSPLEFSIFPTLLLVTTLFRLALNVATTRLILLHGSEGPDAAGDVIQSFGQFVVGGNYVIGIVIFAILFILNKMVITSGTTRIAEVAARFTLDAMPGKQMAIEADLNAGLLDEKTATMRRETIRREADFYGAMDGAGKFVQGDVMAGLLITIVNITAGILIAVFQNGMSWNDALSTYTLLTVGDGLVSTIPSLIISTAAGIIVSRAAAEAKMGEEFIGQLTSNSKALNLVGCVLLVFALVPGMPFLAFSFFAICMFVIAKLTSNASADVAQRTGAGAGGEQKDGEKAQEALDTPEAVQSLLPLDALELEVGYGLIPLVDEAQDGNLLSRIRTIRRQFALDMGVIIPSLHLRDNLQLKPGQYTVLIKGNEMAGAEILIDHFLAMDPGDARHSIKGIETREPAFNLPALWVPEVQKEEAVLAGYTVVDPSTVIATHLTEVFKRSLADFLGRQEVQSLLDNLAKHAPKAVEELVPNVLTLGAVQKVLQNLVRENISIRDLLTIVETLADYGTSVKNPDVLTEYVRERLARTIVRPYMDQENTLPIIMLDPNVEKTVQESIRQTEGGAYLALDPATAQQVIQAVNSAVENAVVADGQPVILTSPMVRPHLSQLIMRFIPNIPVISQAEIPADIRLNTVGNVGI</sequence>
<keyword evidence="6 7" id="KW-0472">Membrane</keyword>
<comment type="subcellular location">
    <subcellularLocation>
        <location evidence="1 7">Cell membrane</location>
        <topology evidence="1 7">Multi-pass membrane protein</topology>
    </subcellularLocation>
</comment>
<name>A0A8G2CBC6_9BACT</name>
<protein>
    <recommendedName>
        <fullName evidence="7">Flagellar biosynthesis protein FlhA</fullName>
    </recommendedName>
</protein>
<evidence type="ECO:0000256" key="7">
    <source>
        <dbReference type="RuleBase" id="RU364093"/>
    </source>
</evidence>
<reference evidence="8 11" key="2">
    <citation type="submission" date="2024-07" db="EMBL/GenBank/DDBJ databases">
        <title>Active virus-host system and metabolic interactions in a Lokiarchaeon culture.</title>
        <authorList>
            <person name="Ponce Toledo R.I."/>
            <person name="Rodrigues Oliveira T."/>
            <person name="Schleper C."/>
        </authorList>
    </citation>
    <scope>NUCLEOTIDE SEQUENCE [LARGE SCALE GENOMIC DNA]</scope>
    <source>
        <strain evidence="8 11">B35</strain>
    </source>
</reference>
<dbReference type="GO" id="GO:0044780">
    <property type="term" value="P:bacterial-type flagellum assembly"/>
    <property type="evidence" value="ECO:0007669"/>
    <property type="project" value="InterPro"/>
</dbReference>